<dbReference type="OrthoDB" id="2272068at2759"/>
<dbReference type="InParanoid" id="A0A162X067"/>
<evidence type="ECO:0000256" key="1">
    <source>
        <dbReference type="SAM" id="Coils"/>
    </source>
</evidence>
<dbReference type="EMBL" id="KV440985">
    <property type="protein sequence ID" value="OAD71765.1"/>
    <property type="molecule type" value="Genomic_DNA"/>
</dbReference>
<reference evidence="4" key="1">
    <citation type="submission" date="2015-06" db="EMBL/GenBank/DDBJ databases">
        <title>Expansion of signal transduction pathways in fungi by whole-genome duplication.</title>
        <authorList>
            <consortium name="DOE Joint Genome Institute"/>
            <person name="Corrochano L.M."/>
            <person name="Kuo A."/>
            <person name="Marcet-Houben M."/>
            <person name="Polaino S."/>
            <person name="Salamov A."/>
            <person name="Villalobos J.M."/>
            <person name="Alvarez M.I."/>
            <person name="Avalos J."/>
            <person name="Benito E.P."/>
            <person name="Benoit I."/>
            <person name="Burger G."/>
            <person name="Camino L.P."/>
            <person name="Canovas D."/>
            <person name="Cerda-Olmedo E."/>
            <person name="Cheng J.-F."/>
            <person name="Dominguez A."/>
            <person name="Elias M."/>
            <person name="Eslava A.P."/>
            <person name="Glaser F."/>
            <person name="Grimwood J."/>
            <person name="Gutierrez G."/>
            <person name="Heitman J."/>
            <person name="Henrissat B."/>
            <person name="Iturriaga E.A."/>
            <person name="Lang B.F."/>
            <person name="Lavin J.L."/>
            <person name="Lee S."/>
            <person name="Li W."/>
            <person name="Lindquist E."/>
            <person name="Lopez-Garcia S."/>
            <person name="Luque E.M."/>
            <person name="Marcos A.T."/>
            <person name="Martin J."/>
            <person name="McCluskey K."/>
            <person name="Medina H.R."/>
            <person name="Miralles-Duran A."/>
            <person name="Miyazaki A."/>
            <person name="Munoz-Torres E."/>
            <person name="Oguiza J.A."/>
            <person name="Ohm R."/>
            <person name="Olmedo M."/>
            <person name="Orejas M."/>
            <person name="Ortiz-Castellanos L."/>
            <person name="Pisabarro A.G."/>
            <person name="Rodriguez-Romero J."/>
            <person name="Ruiz-Herrera J."/>
            <person name="Ruiz-Vazquez R."/>
            <person name="Sanz C."/>
            <person name="Schackwitz W."/>
            <person name="Schmutz J."/>
            <person name="Shahriari M."/>
            <person name="Shelest E."/>
            <person name="Silva-Franco F."/>
            <person name="Soanes D."/>
            <person name="Syed K."/>
            <person name="Tagua V.G."/>
            <person name="Talbot N.J."/>
            <person name="Thon M."/>
            <person name="De vries R.P."/>
            <person name="Wiebenga A."/>
            <person name="Yadav J.S."/>
            <person name="Braun E.L."/>
            <person name="Baker S."/>
            <person name="Garre V."/>
            <person name="Horwitz B."/>
            <person name="Torres-Martinez S."/>
            <person name="Idnurm A."/>
            <person name="Herrera-Estrella A."/>
            <person name="Gabaldon T."/>
            <person name="Grigoriev I.V."/>
        </authorList>
    </citation>
    <scope>NUCLEOTIDE SEQUENCE [LARGE SCALE GENOMIC DNA]</scope>
    <source>
        <strain evidence="4">NRRL 1555(-)</strain>
    </source>
</reference>
<dbReference type="GeneID" id="28997247"/>
<dbReference type="STRING" id="763407.A0A162X067"/>
<dbReference type="VEuPathDB" id="FungiDB:PHYBLDRAFT_170423"/>
<organism evidence="3 4">
    <name type="scientific">Phycomyces blakesleeanus (strain ATCC 8743b / DSM 1359 / FGSC 10004 / NBRC 33097 / NRRL 1555)</name>
    <dbReference type="NCBI Taxonomy" id="763407"/>
    <lineage>
        <taxon>Eukaryota</taxon>
        <taxon>Fungi</taxon>
        <taxon>Fungi incertae sedis</taxon>
        <taxon>Mucoromycota</taxon>
        <taxon>Mucoromycotina</taxon>
        <taxon>Mucoromycetes</taxon>
        <taxon>Mucorales</taxon>
        <taxon>Phycomycetaceae</taxon>
        <taxon>Phycomyces</taxon>
    </lineage>
</organism>
<protein>
    <recommendedName>
        <fullName evidence="2">Endonuclease/exonuclease/phosphatase domain-containing protein</fullName>
    </recommendedName>
</protein>
<dbReference type="GO" id="GO:0003824">
    <property type="term" value="F:catalytic activity"/>
    <property type="evidence" value="ECO:0007669"/>
    <property type="project" value="InterPro"/>
</dbReference>
<accession>A0A162X067</accession>
<dbReference type="Gene3D" id="3.60.10.10">
    <property type="entry name" value="Endonuclease/exonuclease/phosphatase"/>
    <property type="match status" value="1"/>
</dbReference>
<dbReference type="Pfam" id="PF14529">
    <property type="entry name" value="Exo_endo_phos_2"/>
    <property type="match status" value="1"/>
</dbReference>
<sequence length="770" mass="85113">MSQLLPANCMQSLPAKLVTFLTSIQPQFNALNKRTAHLESLAAKNVQLHAQLANVQQENADLRSQLLQNNVTGPVPSSASLPVPQSTADLGTAASTWATKTSLILPAKTSQVPSAHRVAASQRLFSDKTGPDGFEYVYIPRSRCITHSEVRRSLCTLDVDTGHLLDINFPAREVIGILVHVQYLEEFKSQLASAKVSFVNNFDPLDPKNVADPKFANLSVSGLETQALVLQNARCLQALKFLRSHLVLPVAHFFVQSGWIGLEEIPAQPVAEHFGLWNANGLQPRAITDVLNHCQSLYMLFITETWLLSPARLPTLWSQFHLYGSPVAGNYHGSIGVSLLVSPSCPYAVTQIPMPNNYALAVKIGTLQLICLYLPPSMPTHKALDILSAIPLTDDIIICGDFNAHLGSVTGDYVSNSRGVALEQWLEERSLTVLNGVLSPCTPTYISFCNEVEISSIIDLFITNTNFANPSLHIATELSLGSDHRLLSLSFTYDLQHSPPAPPPMHQTWNLSRLYEDNVRSLYVTTFVTKSASLLTTLKDLVQNPPTICPPIDALTNSFNALIYDSLSSSIGSRPPRPSHWKSFWTPALQAAADHRDGCYKQWRRVCGIDKINWWSWHQHAHKEFRQQVQTAKYLSWHAFCCSMSSDFNKVTSKIKQLKRCRQPQHTFQHNDGPAVAATVMCDHLASVYSGHILPDIRPSPPPLNTSLMPFASVDSPFTSSVVEAFMQFMPNCKALGPDHIHAEMLKPIQALGLPTKLAPYRSDTVYLAV</sequence>
<dbReference type="AlphaFoldDB" id="A0A162X067"/>
<proteinExistence type="predicted"/>
<dbReference type="RefSeq" id="XP_018289805.1">
    <property type="nucleotide sequence ID" value="XM_018436341.1"/>
</dbReference>
<dbReference type="Proteomes" id="UP000077315">
    <property type="component" value="Unassembled WGS sequence"/>
</dbReference>
<dbReference type="InterPro" id="IPR036691">
    <property type="entry name" value="Endo/exonu/phosph_ase_sf"/>
</dbReference>
<evidence type="ECO:0000259" key="2">
    <source>
        <dbReference type="Pfam" id="PF14529"/>
    </source>
</evidence>
<feature type="coiled-coil region" evidence="1">
    <location>
        <begin position="38"/>
        <end position="65"/>
    </location>
</feature>
<keyword evidence="4" id="KW-1185">Reference proteome</keyword>
<feature type="domain" description="Endonuclease/exonuclease/phosphatase" evidence="2">
    <location>
        <begin position="368"/>
        <end position="486"/>
    </location>
</feature>
<dbReference type="SUPFAM" id="SSF56219">
    <property type="entry name" value="DNase I-like"/>
    <property type="match status" value="1"/>
</dbReference>
<keyword evidence="1" id="KW-0175">Coiled coil</keyword>
<gene>
    <name evidence="3" type="ORF">PHYBLDRAFT_170423</name>
</gene>
<name>A0A162X067_PHYB8</name>
<dbReference type="InterPro" id="IPR005135">
    <property type="entry name" value="Endo/exonuclease/phosphatase"/>
</dbReference>
<evidence type="ECO:0000313" key="4">
    <source>
        <dbReference type="Proteomes" id="UP000077315"/>
    </source>
</evidence>
<evidence type="ECO:0000313" key="3">
    <source>
        <dbReference type="EMBL" id="OAD71765.1"/>
    </source>
</evidence>